<proteinExistence type="predicted"/>
<dbReference type="PANTHER" id="PTHR21248">
    <property type="entry name" value="CARDIOLIPIN SYNTHASE"/>
    <property type="match status" value="1"/>
</dbReference>
<name>A0A6M3ZZ33_9BURK</name>
<protein>
    <recommendedName>
        <fullName evidence="8">Cardiolipin synthase</fullName>
        <ecNumber evidence="8">2.7.8.-</ecNumber>
    </recommendedName>
</protein>
<dbReference type="Proteomes" id="UP000501648">
    <property type="component" value="Chromosome"/>
</dbReference>
<dbReference type="PROSITE" id="PS51257">
    <property type="entry name" value="PROKAR_LIPOPROTEIN"/>
    <property type="match status" value="1"/>
</dbReference>
<evidence type="ECO:0000256" key="7">
    <source>
        <dbReference type="ARBA" id="ARBA00023136"/>
    </source>
</evidence>
<evidence type="ECO:0000256" key="3">
    <source>
        <dbReference type="ARBA" id="ARBA00022679"/>
    </source>
</evidence>
<dbReference type="GO" id="GO:0008808">
    <property type="term" value="F:cardiolipin synthase activity"/>
    <property type="evidence" value="ECO:0007669"/>
    <property type="project" value="UniProtKB-UniRule"/>
</dbReference>
<evidence type="ECO:0000256" key="5">
    <source>
        <dbReference type="ARBA" id="ARBA00022737"/>
    </source>
</evidence>
<dbReference type="GO" id="GO:0032049">
    <property type="term" value="P:cardiolipin biosynthetic process"/>
    <property type="evidence" value="ECO:0007669"/>
    <property type="project" value="UniProtKB-UniRule"/>
</dbReference>
<evidence type="ECO:0000313" key="11">
    <source>
        <dbReference type="Proteomes" id="UP000501648"/>
    </source>
</evidence>
<dbReference type="SUPFAM" id="SSF56024">
    <property type="entry name" value="Phospholipase D/nuclease"/>
    <property type="match status" value="2"/>
</dbReference>
<dbReference type="NCBIfam" id="TIGR04265">
    <property type="entry name" value="bac_cardiolipin"/>
    <property type="match status" value="1"/>
</dbReference>
<keyword evidence="4" id="KW-0812">Transmembrane</keyword>
<dbReference type="PROSITE" id="PS50035">
    <property type="entry name" value="PLD"/>
    <property type="match status" value="2"/>
</dbReference>
<dbReference type="PANTHER" id="PTHR21248:SF22">
    <property type="entry name" value="PHOSPHOLIPASE D"/>
    <property type="match status" value="1"/>
</dbReference>
<evidence type="ECO:0000256" key="6">
    <source>
        <dbReference type="ARBA" id="ARBA00022989"/>
    </source>
</evidence>
<gene>
    <name evidence="10" type="primary">cls</name>
    <name evidence="10" type="ORF">C798_05170</name>
</gene>
<dbReference type="SMART" id="SM00155">
    <property type="entry name" value="PLDc"/>
    <property type="match status" value="2"/>
</dbReference>
<keyword evidence="2" id="KW-1003">Cell membrane</keyword>
<dbReference type="RefSeq" id="WP_017453826.1">
    <property type="nucleotide sequence ID" value="NZ_CP008956.1"/>
</dbReference>
<reference evidence="10 11" key="1">
    <citation type="journal article" date="2012" name="J. Bacteriol.">
        <title>Genome sequence of the pathogenic Herbaspirillum seropedicae strain Os34, isolated from rice roots.</title>
        <authorList>
            <person name="Ye W."/>
            <person name="Ye S."/>
            <person name="Liu J."/>
            <person name="Chang S."/>
            <person name="Chen M."/>
            <person name="Zhu B."/>
            <person name="Guo L."/>
            <person name="An Q."/>
        </authorList>
    </citation>
    <scope>NUCLEOTIDE SEQUENCE [LARGE SCALE GENOMIC DNA]</scope>
    <source>
        <strain evidence="10 11">Os34</strain>
    </source>
</reference>
<evidence type="ECO:0000256" key="8">
    <source>
        <dbReference type="NCBIfam" id="TIGR04265"/>
    </source>
</evidence>
<comment type="subcellular location">
    <subcellularLocation>
        <location evidence="1">Cell membrane</location>
    </subcellularLocation>
</comment>
<dbReference type="Pfam" id="PF13091">
    <property type="entry name" value="PLDc_2"/>
    <property type="match status" value="2"/>
</dbReference>
<dbReference type="AlphaFoldDB" id="A0A6M3ZZ33"/>
<dbReference type="EC" id="2.7.8.-" evidence="8"/>
<evidence type="ECO:0000313" key="10">
    <source>
        <dbReference type="EMBL" id="QJQ03868.1"/>
    </source>
</evidence>
<feature type="domain" description="PLD phosphodiesterase" evidence="9">
    <location>
        <begin position="391"/>
        <end position="418"/>
    </location>
</feature>
<dbReference type="CDD" id="cd09159">
    <property type="entry name" value="PLDc_ybhO_like_2"/>
    <property type="match status" value="1"/>
</dbReference>
<keyword evidence="6" id="KW-1133">Transmembrane helix</keyword>
<keyword evidence="5" id="KW-0677">Repeat</keyword>
<evidence type="ECO:0000256" key="4">
    <source>
        <dbReference type="ARBA" id="ARBA00022692"/>
    </source>
</evidence>
<evidence type="ECO:0000256" key="2">
    <source>
        <dbReference type="ARBA" id="ARBA00022475"/>
    </source>
</evidence>
<dbReference type="GO" id="GO:0005886">
    <property type="term" value="C:plasma membrane"/>
    <property type="evidence" value="ECO:0007669"/>
    <property type="project" value="UniProtKB-SubCell"/>
</dbReference>
<sequence>MRDNKINDPHQSPARRCGPAWLLLVLLSLTLAACSSLPTIVPDMDTQSARTIQMKGGRGVLSAAQSKAVLDKLRAQNADNTILDRHVAIEGAITGSPLVTGNKVTLLIDGPATYASMQQAIQAARYHINMETYIMEDDEVGRQFADLLIAMQNKGVQVNLMYDSVGALNTPRAFFQPMIDAGIHVLEYNPLNPTQLRKDWEVNQRDHRKLLVVDGKTAFVGGINISSVYSSGSFSSRQKKPRVNQQGQQIPWRDTQVRIDGPVALEFQKLFINTWQQQRGPDLGEHRYFPQVAAAGNEIVRAIGSSPDDPYSVIYATFISAIQHAESTIYLTNAYFVPDPQLRDALKAAARRGVDVRLILPSHSDSSLVLYASRSFYAELLEAGIRIYERQDALLHSKTALIDGVWSTIGSTNLDWRSFVYNQEINAVILSPAFGVQMKSMFERDLGASREITKEQWGQRPISERMKEFGASLWARLL</sequence>
<dbReference type="Gene3D" id="3.30.870.10">
    <property type="entry name" value="Endonuclease Chain A"/>
    <property type="match status" value="2"/>
</dbReference>
<dbReference type="InterPro" id="IPR022924">
    <property type="entry name" value="Cardiolipin_synthase"/>
</dbReference>
<keyword evidence="3" id="KW-0808">Transferase</keyword>
<dbReference type="CDD" id="cd09110">
    <property type="entry name" value="PLDc_CLS_1"/>
    <property type="match status" value="1"/>
</dbReference>
<dbReference type="EMBL" id="CP008956">
    <property type="protein sequence ID" value="QJQ03868.1"/>
    <property type="molecule type" value="Genomic_DNA"/>
</dbReference>
<feature type="domain" description="PLD phosphodiesterase" evidence="9">
    <location>
        <begin position="202"/>
        <end position="229"/>
    </location>
</feature>
<dbReference type="InterPro" id="IPR025202">
    <property type="entry name" value="PLD-like_dom"/>
</dbReference>
<keyword evidence="7" id="KW-0472">Membrane</keyword>
<evidence type="ECO:0000256" key="1">
    <source>
        <dbReference type="ARBA" id="ARBA00004236"/>
    </source>
</evidence>
<evidence type="ECO:0000259" key="9">
    <source>
        <dbReference type="PROSITE" id="PS50035"/>
    </source>
</evidence>
<dbReference type="InterPro" id="IPR001736">
    <property type="entry name" value="PLipase_D/transphosphatidylase"/>
</dbReference>
<organism evidence="10 11">
    <name type="scientific">Herbaspirillum rubrisubalbicans Os34</name>
    <dbReference type="NCBI Taxonomy" id="1235827"/>
    <lineage>
        <taxon>Bacteria</taxon>
        <taxon>Pseudomonadati</taxon>
        <taxon>Pseudomonadota</taxon>
        <taxon>Betaproteobacteria</taxon>
        <taxon>Burkholderiales</taxon>
        <taxon>Oxalobacteraceae</taxon>
        <taxon>Herbaspirillum</taxon>
    </lineage>
</organism>
<accession>A0A6M3ZZ33</accession>